<dbReference type="Proteomes" id="UP000179807">
    <property type="component" value="Unassembled WGS sequence"/>
</dbReference>
<protein>
    <recommendedName>
        <fullName evidence="1">Ral GTPase-activating protein subunit alpha/beta N-terminal domain-containing protein</fullName>
    </recommendedName>
</protein>
<keyword evidence="3" id="KW-1185">Reference proteome</keyword>
<dbReference type="EMBL" id="MLAK01000783">
    <property type="protein sequence ID" value="OHT04709.1"/>
    <property type="molecule type" value="Genomic_DNA"/>
</dbReference>
<evidence type="ECO:0000313" key="3">
    <source>
        <dbReference type="Proteomes" id="UP000179807"/>
    </source>
</evidence>
<dbReference type="PANTHER" id="PTHR21344:SF1">
    <property type="entry name" value="RAL GTPASE-ACTIVATING PROTEIN SUBUNIT BETA"/>
    <property type="match status" value="1"/>
</dbReference>
<proteinExistence type="predicted"/>
<name>A0A1J4K5G1_9EUKA</name>
<sequence length="906" mass="105588">MSTETVQLILNHLYECEVLDRATAEEDILTILSSDAAATIATTTVSCFCPNGFLNDLSSPKRIDWFFQTVSYCLTLPTLFEESLFKSLTIFRFWLTRENFFPTVEIRNEYARRIFTHLTCIFDFSKDDTFPDVREKLVLLLINDYNKYQTEQGKWFDEETYNVLIRVLLGSADHLSSENAINYFTEESQKKIIAEIYHVLFSSICNSNLKNDIWDVFTKFCIKWSSSKSFVSAWRKFILKLFENLLDSLINQKSNPNAGFHLQKFIHALDFNVIYGKEELFAELGKTLNNLTKKCIEACRKTKSDYVPMFPIETFFGLFGSFIFKSFETNEMNSYHARILKSLFRMSENFYIPKNSKWNGLLMAIFRKSIFSNNPQVKESVLMHCVHLLNNRNRLGLTVLNDLMTQIEQFKETDQIRNTRFWLNYSVALTELSEFKPLSKDTLTLCFEKATDLFTKFNILNIEIRYNMDLFVKHFIHLYQTDYLSVSSLNLFLASMLPFIQVKNISELLPKMLQTVSDNKNVNVAVFTFIILIAQLTKYNNAIYETTFAKLLIEFLVMLNEEQPHEKLHSRYMSKIICGRSVNNKKKIKPIKTYLIGDLALFSFNENELEVRDSRGRFLWDLTPLYQEKKFGDYNGEIRSDNISDIQPDNKFDSKYESPFPELQETIDKIQKINEDTKIDHSTKIFLQHQFLHGSKRNKFVNFLIESGLYQNIKQIDGDESKILEEFDSIPDVKLFQIPVFHYSENGLTNFKSPLFERFLSLMNGGQKVDLGLIAVTFKDEIDQHMNENALVSVIFNETPFELSNEAANSPKAKLVIIVQPFDETRFLIEAKCKQARFWCNFLQKRLVSKQQLMMTICATLFNYIAATTQAALFATEDDRNNFIKEIKGTPISVLDIVKDDLFSVQ</sequence>
<dbReference type="InterPro" id="IPR046859">
    <property type="entry name" value="RGPA/RALGAPB_N"/>
</dbReference>
<dbReference type="AlphaFoldDB" id="A0A1J4K5G1"/>
<dbReference type="GO" id="GO:0005096">
    <property type="term" value="F:GTPase activator activity"/>
    <property type="evidence" value="ECO:0007669"/>
    <property type="project" value="InterPro"/>
</dbReference>
<dbReference type="RefSeq" id="XP_068357845.1">
    <property type="nucleotide sequence ID" value="XM_068505728.1"/>
</dbReference>
<reference evidence="2" key="1">
    <citation type="submission" date="2016-10" db="EMBL/GenBank/DDBJ databases">
        <authorList>
            <person name="Benchimol M."/>
            <person name="Almeida L.G."/>
            <person name="Vasconcelos A.T."/>
            <person name="Perreira-Neves A."/>
            <person name="Rosa I.A."/>
            <person name="Tasca T."/>
            <person name="Bogo M.R."/>
            <person name="de Souza W."/>
        </authorList>
    </citation>
    <scope>NUCLEOTIDE SEQUENCE [LARGE SCALE GENOMIC DNA]</scope>
    <source>
        <strain evidence="2">K</strain>
    </source>
</reference>
<dbReference type="PANTHER" id="PTHR21344">
    <property type="entry name" value="RAL GTPASE-ACTIVATING PROTEIN SUBUNIT BETA"/>
    <property type="match status" value="1"/>
</dbReference>
<accession>A0A1J4K5G1</accession>
<dbReference type="GeneID" id="94840432"/>
<dbReference type="SUPFAM" id="SSF48371">
    <property type="entry name" value="ARM repeat"/>
    <property type="match status" value="1"/>
</dbReference>
<feature type="domain" description="Ral GTPase-activating protein subunit alpha/beta N-terminal" evidence="1">
    <location>
        <begin position="145"/>
        <end position="249"/>
    </location>
</feature>
<dbReference type="InterPro" id="IPR016024">
    <property type="entry name" value="ARM-type_fold"/>
</dbReference>
<organism evidence="2 3">
    <name type="scientific">Tritrichomonas foetus</name>
    <dbReference type="NCBI Taxonomy" id="1144522"/>
    <lineage>
        <taxon>Eukaryota</taxon>
        <taxon>Metamonada</taxon>
        <taxon>Parabasalia</taxon>
        <taxon>Tritrichomonadida</taxon>
        <taxon>Tritrichomonadidae</taxon>
        <taxon>Tritrichomonas</taxon>
    </lineage>
</organism>
<dbReference type="InterPro" id="IPR039930">
    <property type="entry name" value="RALGAPB"/>
</dbReference>
<dbReference type="VEuPathDB" id="TrichDB:TRFO_27712"/>
<dbReference type="OrthoDB" id="2124221at2759"/>
<evidence type="ECO:0000259" key="1">
    <source>
        <dbReference type="Pfam" id="PF20412"/>
    </source>
</evidence>
<evidence type="ECO:0000313" key="2">
    <source>
        <dbReference type="EMBL" id="OHT04709.1"/>
    </source>
</evidence>
<dbReference type="Pfam" id="PF20412">
    <property type="entry name" value="RALGAPB_N"/>
    <property type="match status" value="1"/>
</dbReference>
<gene>
    <name evidence="2" type="ORF">TRFO_27712</name>
</gene>
<comment type="caution">
    <text evidence="2">The sequence shown here is derived from an EMBL/GenBank/DDBJ whole genome shotgun (WGS) entry which is preliminary data.</text>
</comment>